<accession>A0A8X7ZCV6</accession>
<reference evidence="5" key="1">
    <citation type="journal article" date="2020" name="bioRxiv">
        <title>Hybrid origin of Populus tomentosa Carr. identified through genome sequencing and phylogenomic analysis.</title>
        <authorList>
            <person name="An X."/>
            <person name="Gao K."/>
            <person name="Chen Z."/>
            <person name="Li J."/>
            <person name="Yang X."/>
            <person name="Yang X."/>
            <person name="Zhou J."/>
            <person name="Guo T."/>
            <person name="Zhao T."/>
            <person name="Huang S."/>
            <person name="Miao D."/>
            <person name="Khan W.U."/>
            <person name="Rao P."/>
            <person name="Ye M."/>
            <person name="Lei B."/>
            <person name="Liao W."/>
            <person name="Wang J."/>
            <person name="Ji L."/>
            <person name="Li Y."/>
            <person name="Guo B."/>
            <person name="Mustafa N.S."/>
            <person name="Li S."/>
            <person name="Yun Q."/>
            <person name="Keller S.R."/>
            <person name="Mao J."/>
            <person name="Zhang R."/>
            <person name="Strauss S.H."/>
        </authorList>
    </citation>
    <scope>NUCLEOTIDE SEQUENCE</scope>
    <source>
        <strain evidence="5">GM15</strain>
        <tissue evidence="5">Leaf</tissue>
    </source>
</reference>
<evidence type="ECO:0000313" key="6">
    <source>
        <dbReference type="Proteomes" id="UP000886885"/>
    </source>
</evidence>
<dbReference type="PANTHER" id="PTHR48044:SF22">
    <property type="entry name" value="GLYCOSYLTRANSFERASE"/>
    <property type="match status" value="1"/>
</dbReference>
<protein>
    <recommendedName>
        <fullName evidence="4">Glycosyltransferase N-terminal domain-containing protein</fullName>
    </recommendedName>
</protein>
<gene>
    <name evidence="5" type="ORF">POTOM_024779</name>
</gene>
<feature type="region of interest" description="Disordered" evidence="3">
    <location>
        <begin position="464"/>
        <end position="484"/>
    </location>
</feature>
<dbReference type="EMBL" id="JAAWWB010000012">
    <property type="protein sequence ID" value="KAG6769163.1"/>
    <property type="molecule type" value="Genomic_DNA"/>
</dbReference>
<dbReference type="AlphaFoldDB" id="A0A8X7ZCV6"/>
<evidence type="ECO:0000259" key="4">
    <source>
        <dbReference type="Pfam" id="PF26168"/>
    </source>
</evidence>
<feature type="domain" description="Glycosyltransferase N-terminal" evidence="4">
    <location>
        <begin position="47"/>
        <end position="280"/>
    </location>
</feature>
<dbReference type="Proteomes" id="UP000886885">
    <property type="component" value="Chromosome 6D"/>
</dbReference>
<comment type="similarity">
    <text evidence="1">Belongs to the UDP-glycosyltransferase family.</text>
</comment>
<dbReference type="Pfam" id="PF26168">
    <property type="entry name" value="Glyco_transf_N"/>
    <property type="match status" value="1"/>
</dbReference>
<name>A0A8X7ZCV6_POPTO</name>
<dbReference type="GO" id="GO:0050404">
    <property type="term" value="F:zeatin O-beta-D-xylosyltransferase activity"/>
    <property type="evidence" value="ECO:0007669"/>
    <property type="project" value="UniProtKB-ARBA"/>
</dbReference>
<keyword evidence="2" id="KW-0808">Transferase</keyword>
<comment type="caution">
    <text evidence="5">The sequence shown here is derived from an EMBL/GenBank/DDBJ whole genome shotgun (WGS) entry which is preliminary data.</text>
</comment>
<evidence type="ECO:0000313" key="5">
    <source>
        <dbReference type="EMBL" id="KAG6769163.1"/>
    </source>
</evidence>
<dbReference type="GO" id="GO:0009690">
    <property type="term" value="P:cytokinin metabolic process"/>
    <property type="evidence" value="ECO:0007669"/>
    <property type="project" value="UniProtKB-ARBA"/>
</dbReference>
<evidence type="ECO:0000256" key="3">
    <source>
        <dbReference type="SAM" id="MobiDB-lite"/>
    </source>
</evidence>
<dbReference type="FunFam" id="3.40.50.2000:FF:000060">
    <property type="entry name" value="Glycosyltransferase"/>
    <property type="match status" value="1"/>
</dbReference>
<dbReference type="CDD" id="cd03784">
    <property type="entry name" value="GT1_Gtf-like"/>
    <property type="match status" value="1"/>
</dbReference>
<dbReference type="FunFam" id="3.40.50.2000:FF:000238">
    <property type="entry name" value="Glycosyltransferase"/>
    <property type="match status" value="1"/>
</dbReference>
<proteinExistence type="inferred from homology"/>
<evidence type="ECO:0000256" key="2">
    <source>
        <dbReference type="ARBA" id="ARBA00022679"/>
    </source>
</evidence>
<dbReference type="InterPro" id="IPR058980">
    <property type="entry name" value="Glyco_transf_N"/>
</dbReference>
<organism evidence="5 6">
    <name type="scientific">Populus tomentosa</name>
    <name type="common">Chinese white poplar</name>
    <dbReference type="NCBI Taxonomy" id="118781"/>
    <lineage>
        <taxon>Eukaryota</taxon>
        <taxon>Viridiplantae</taxon>
        <taxon>Streptophyta</taxon>
        <taxon>Embryophyta</taxon>
        <taxon>Tracheophyta</taxon>
        <taxon>Spermatophyta</taxon>
        <taxon>Magnoliopsida</taxon>
        <taxon>eudicotyledons</taxon>
        <taxon>Gunneridae</taxon>
        <taxon>Pentapetalae</taxon>
        <taxon>rosids</taxon>
        <taxon>fabids</taxon>
        <taxon>Malpighiales</taxon>
        <taxon>Salicaceae</taxon>
        <taxon>Saliceae</taxon>
        <taxon>Populus</taxon>
    </lineage>
</organism>
<evidence type="ECO:0000256" key="1">
    <source>
        <dbReference type="ARBA" id="ARBA00009995"/>
    </source>
</evidence>
<dbReference type="PANTHER" id="PTHR48044">
    <property type="entry name" value="GLYCOSYLTRANSFERASE"/>
    <property type="match status" value="1"/>
</dbReference>
<sequence length="500" mass="55858">MSIAQHKTTHKTLYSELAFSTISILYSMAISNQQQHQPCHGVTEQAQVVVVMVPFPAQGHLNQLLQLSRLVLSYNIPVHYVGVTTHNRQAKQRVHGWDPDAAASIHFHDIEIPPFHCPPPNPNAKIKFPSHLQPTFNASSHLTEPVSMLVHALSGKARKIVIIHDSLMGSVIQEARLLPNVESYIFHSVSAFNVSSHAWEQRGKNIIEDNELFPQDIPSLEGCFTADFADFFARQSNYQKFNTGCVYNTCKLVEGAYMDLLEKETAKEGIKHWALGPFNPVTIPERSEKKRFCLDWLDKHARNSVIYVSFGTTTTLDDEQIKELAIGLRESKQKFIWALRDADKGDVFNGEARRAELPEGYEDSVDGIGLVVRDWAPQLEILAHPATGGIMSHCGWNSCMESITMGVPIAAWPMHSDQPRNAVLITKILKIGVVVKEWELRDEIVTSKIVESAVKKLMASTEGDEMRRRAAEMGESVRASAAEGGVSRMEMESFVAHITS</sequence>
<dbReference type="Pfam" id="PF00201">
    <property type="entry name" value="UDPGT"/>
    <property type="match status" value="1"/>
</dbReference>
<keyword evidence="6" id="KW-1185">Reference proteome</keyword>
<dbReference type="InterPro" id="IPR002213">
    <property type="entry name" value="UDP_glucos_trans"/>
</dbReference>
<dbReference type="OrthoDB" id="5835829at2759"/>